<dbReference type="InterPro" id="IPR051399">
    <property type="entry name" value="RNA-guided_DNA_endo/Transpos"/>
</dbReference>
<accession>A0A0R2ALU2</accession>
<comment type="similarity">
    <text evidence="1">In the C-terminal section; belongs to the transposase 35 family.</text>
</comment>
<dbReference type="Pfam" id="PF07282">
    <property type="entry name" value="Cas12f1-like_TNB"/>
    <property type="match status" value="1"/>
</dbReference>
<dbReference type="InterPro" id="IPR021027">
    <property type="entry name" value="Transposase_put_HTH"/>
</dbReference>
<evidence type="ECO:0000259" key="10">
    <source>
        <dbReference type="Pfam" id="PF12323"/>
    </source>
</evidence>
<comment type="similarity">
    <text evidence="2">In the N-terminal section; belongs to the transposase 2 family.</text>
</comment>
<keyword evidence="12" id="KW-1185">Reference proteome</keyword>
<protein>
    <submittedName>
        <fullName evidence="11">Transposase, IS605 OrfB family protein</fullName>
    </submittedName>
</protein>
<keyword evidence="6" id="KW-0238">DNA-binding</keyword>
<dbReference type="AlphaFoldDB" id="A0A0R2ALU2"/>
<feature type="domain" description="Cas12f1-like TNB" evidence="9">
    <location>
        <begin position="337"/>
        <end position="408"/>
    </location>
</feature>
<comment type="caution">
    <text evidence="11">The sequence shown here is derived from an EMBL/GenBank/DDBJ whole genome shotgun (WGS) entry which is preliminary data.</text>
</comment>
<dbReference type="PATRIC" id="fig|1423781.4.peg.1430"/>
<keyword evidence="7" id="KW-0233">DNA recombination</keyword>
<evidence type="ECO:0000256" key="1">
    <source>
        <dbReference type="ARBA" id="ARBA00008761"/>
    </source>
</evidence>
<feature type="domain" description="Transposase putative helix-turn-helix" evidence="10">
    <location>
        <begin position="12"/>
        <end position="49"/>
    </location>
</feature>
<dbReference type="EMBL" id="AYYQ01000030">
    <property type="protein sequence ID" value="KRM68168.1"/>
    <property type="molecule type" value="Genomic_DNA"/>
</dbReference>
<evidence type="ECO:0000259" key="8">
    <source>
        <dbReference type="Pfam" id="PF01385"/>
    </source>
</evidence>
<sequence length="418" mass="48725">MQTMAKLPYHYGTKFRIFPSRQQKELIKLNSDISRTIYNKLIAIDKEIFQLSKVKIPIIQVKQRIDDLNSRKNMKNLANHYIYMNNKNIDSLAKANASQNYKKAWKMYRKVHSAGTPNFHKKGYSESYQTNCQYSKNSEMNIFSGTIKFLDRKHIVLPKIGKIRVKVSNPIIFDKSNIRIGTVTVKKDSYNKYTISLQLASDTPFVEKLAKTDSQVGIDLNTDNFLTVSDKAHTVIDNPRYYRTIKTKLAKAQRKLSRKQRRAIKEHRNLKLSKNYQKQRLLIARLHEKIRHQRNNFLNIISTRLINNHDLIVAENLKSSNMLKNHALAMSIADVGWRTFLEKMTYKAKLYGRKFILVNPRNTTQQCADCGFVMGKEGTNKLSLKDREWICPKCHTHHVRDYNSSRNILAKGLSTLEK</sequence>
<evidence type="ECO:0000313" key="11">
    <source>
        <dbReference type="EMBL" id="KRM68168.1"/>
    </source>
</evidence>
<dbReference type="RefSeq" id="WP_056966266.1">
    <property type="nucleotide sequence ID" value="NZ_AYYQ01000030.1"/>
</dbReference>
<evidence type="ECO:0000259" key="9">
    <source>
        <dbReference type="Pfam" id="PF07282"/>
    </source>
</evidence>
<gene>
    <name evidence="11" type="ORF">FD06_GL001382</name>
</gene>
<evidence type="ECO:0000256" key="7">
    <source>
        <dbReference type="ARBA" id="ARBA00023172"/>
    </source>
</evidence>
<evidence type="ECO:0000256" key="6">
    <source>
        <dbReference type="ARBA" id="ARBA00023125"/>
    </source>
</evidence>
<dbReference type="NCBIfam" id="NF040570">
    <property type="entry name" value="guided_TnpB"/>
    <property type="match status" value="1"/>
</dbReference>
<evidence type="ECO:0000256" key="5">
    <source>
        <dbReference type="ARBA" id="ARBA00022833"/>
    </source>
</evidence>
<evidence type="ECO:0000256" key="3">
    <source>
        <dbReference type="ARBA" id="ARBA00022578"/>
    </source>
</evidence>
<evidence type="ECO:0000313" key="12">
    <source>
        <dbReference type="Proteomes" id="UP000052012"/>
    </source>
</evidence>
<dbReference type="OrthoDB" id="56768at2"/>
<dbReference type="GO" id="GO:0003677">
    <property type="term" value="F:DNA binding"/>
    <property type="evidence" value="ECO:0007669"/>
    <property type="project" value="UniProtKB-KW"/>
</dbReference>
<dbReference type="NCBIfam" id="TIGR01766">
    <property type="entry name" value="IS200/IS605 family accessory protein TnpB-like domain"/>
    <property type="match status" value="1"/>
</dbReference>
<keyword evidence="4" id="KW-0479">Metal-binding</keyword>
<dbReference type="InterPro" id="IPR001959">
    <property type="entry name" value="Transposase"/>
</dbReference>
<feature type="domain" description="Probable transposase IS891/IS1136/IS1341" evidence="8">
    <location>
        <begin position="207"/>
        <end position="325"/>
    </location>
</feature>
<dbReference type="GO" id="GO:0046872">
    <property type="term" value="F:metal ion binding"/>
    <property type="evidence" value="ECO:0007669"/>
    <property type="project" value="UniProtKB-KW"/>
</dbReference>
<evidence type="ECO:0000256" key="4">
    <source>
        <dbReference type="ARBA" id="ARBA00022723"/>
    </source>
</evidence>
<dbReference type="GO" id="GO:0032196">
    <property type="term" value="P:transposition"/>
    <property type="evidence" value="ECO:0007669"/>
    <property type="project" value="UniProtKB-KW"/>
</dbReference>
<dbReference type="PANTHER" id="PTHR30405:SF25">
    <property type="entry name" value="RNA-GUIDED DNA ENDONUCLEASE INSQ-RELATED"/>
    <property type="match status" value="1"/>
</dbReference>
<dbReference type="Pfam" id="PF01385">
    <property type="entry name" value="OrfB_IS605"/>
    <property type="match status" value="1"/>
</dbReference>
<evidence type="ECO:0000256" key="2">
    <source>
        <dbReference type="ARBA" id="ARBA00011044"/>
    </source>
</evidence>
<proteinExistence type="inferred from homology"/>
<dbReference type="Proteomes" id="UP000052012">
    <property type="component" value="Unassembled WGS sequence"/>
</dbReference>
<organism evidence="11 12">
    <name type="scientific">Apilactobacillus ozensis DSM 23829 = JCM 17196</name>
    <dbReference type="NCBI Taxonomy" id="1423781"/>
    <lineage>
        <taxon>Bacteria</taxon>
        <taxon>Bacillati</taxon>
        <taxon>Bacillota</taxon>
        <taxon>Bacilli</taxon>
        <taxon>Lactobacillales</taxon>
        <taxon>Lactobacillaceae</taxon>
        <taxon>Apilactobacillus</taxon>
    </lineage>
</organism>
<dbReference type="PANTHER" id="PTHR30405">
    <property type="entry name" value="TRANSPOSASE"/>
    <property type="match status" value="1"/>
</dbReference>
<keyword evidence="3" id="KW-0815">Transposition</keyword>
<keyword evidence="5" id="KW-0862">Zinc</keyword>
<dbReference type="Pfam" id="PF12323">
    <property type="entry name" value="HTH_OrfB_IS605"/>
    <property type="match status" value="1"/>
</dbReference>
<dbReference type="InterPro" id="IPR010095">
    <property type="entry name" value="Cas12f1-like_TNB"/>
</dbReference>
<reference evidence="11 12" key="1">
    <citation type="journal article" date="2015" name="Genome Announc.">
        <title>Expanding the biotechnology potential of lactobacilli through comparative genomics of 213 strains and associated genera.</title>
        <authorList>
            <person name="Sun Z."/>
            <person name="Harris H.M."/>
            <person name="McCann A."/>
            <person name="Guo C."/>
            <person name="Argimon S."/>
            <person name="Zhang W."/>
            <person name="Yang X."/>
            <person name="Jeffery I.B."/>
            <person name="Cooney J.C."/>
            <person name="Kagawa T.F."/>
            <person name="Liu W."/>
            <person name="Song Y."/>
            <person name="Salvetti E."/>
            <person name="Wrobel A."/>
            <person name="Rasinkangas P."/>
            <person name="Parkhill J."/>
            <person name="Rea M.C."/>
            <person name="O'Sullivan O."/>
            <person name="Ritari J."/>
            <person name="Douillard F.P."/>
            <person name="Paul Ross R."/>
            <person name="Yang R."/>
            <person name="Briner A.E."/>
            <person name="Felis G.E."/>
            <person name="de Vos W.M."/>
            <person name="Barrangou R."/>
            <person name="Klaenhammer T.R."/>
            <person name="Caufield P.W."/>
            <person name="Cui Y."/>
            <person name="Zhang H."/>
            <person name="O'Toole P.W."/>
        </authorList>
    </citation>
    <scope>NUCLEOTIDE SEQUENCE [LARGE SCALE GENOMIC DNA]</scope>
    <source>
        <strain evidence="11 12">DSM 23829</strain>
    </source>
</reference>
<dbReference type="GO" id="GO:0006310">
    <property type="term" value="P:DNA recombination"/>
    <property type="evidence" value="ECO:0007669"/>
    <property type="project" value="UniProtKB-KW"/>
</dbReference>
<name>A0A0R2ALU2_9LACO</name>